<dbReference type="UniPathway" id="UPA00143"/>
<dbReference type="GO" id="GO:0006511">
    <property type="term" value="P:ubiquitin-dependent protein catabolic process"/>
    <property type="evidence" value="ECO:0007669"/>
    <property type="project" value="InterPro"/>
</dbReference>
<evidence type="ECO:0000313" key="19">
    <source>
        <dbReference type="EMBL" id="CAE0661904.1"/>
    </source>
</evidence>
<evidence type="ECO:0000256" key="8">
    <source>
        <dbReference type="ARBA" id="ARBA00022553"/>
    </source>
</evidence>
<protein>
    <recommendedName>
        <fullName evidence="14">Ubiquitin conjugation factor E4 B</fullName>
        <ecNumber evidence="6">2.3.2.27</ecNumber>
    </recommendedName>
    <alternativeName>
        <fullName evidence="16">RING-type E3 ubiquitin transferase E4 B</fullName>
    </alternativeName>
    <alternativeName>
        <fullName evidence="15">Ubiquitin fusion degradation protein 2</fullName>
    </alternativeName>
</protein>
<dbReference type="AlphaFoldDB" id="A0A7S3YTZ8"/>
<comment type="pathway">
    <text evidence="4">Protein modification; protein ubiquitination.</text>
</comment>
<keyword evidence="7" id="KW-0963">Cytoplasm</keyword>
<name>A0A7S3YTZ8_9EUKA</name>
<dbReference type="SUPFAM" id="SSF57850">
    <property type="entry name" value="RING/U-box"/>
    <property type="match status" value="1"/>
</dbReference>
<dbReference type="InterPro" id="IPR045132">
    <property type="entry name" value="UBE4"/>
</dbReference>
<feature type="domain" description="U-box" evidence="18">
    <location>
        <begin position="265"/>
        <end position="339"/>
    </location>
</feature>
<evidence type="ECO:0000256" key="10">
    <source>
        <dbReference type="ARBA" id="ARBA00022786"/>
    </source>
</evidence>
<dbReference type="GO" id="GO:0005634">
    <property type="term" value="C:nucleus"/>
    <property type="evidence" value="ECO:0007669"/>
    <property type="project" value="UniProtKB-SubCell"/>
</dbReference>
<dbReference type="PANTHER" id="PTHR13931:SF2">
    <property type="entry name" value="UBIQUITIN CONJUGATION FACTOR E4 B"/>
    <property type="match status" value="1"/>
</dbReference>
<reference evidence="19" key="1">
    <citation type="submission" date="2021-01" db="EMBL/GenBank/DDBJ databases">
        <authorList>
            <person name="Corre E."/>
            <person name="Pelletier E."/>
            <person name="Niang G."/>
            <person name="Scheremetjew M."/>
            <person name="Finn R."/>
            <person name="Kale V."/>
            <person name="Holt S."/>
            <person name="Cochrane G."/>
            <person name="Meng A."/>
            <person name="Brown T."/>
            <person name="Cohen L."/>
        </authorList>
    </citation>
    <scope>NUCLEOTIDE SEQUENCE</scope>
    <source>
        <strain evidence="19">CCCM811</strain>
    </source>
</reference>
<dbReference type="GO" id="GO:0005737">
    <property type="term" value="C:cytoplasm"/>
    <property type="evidence" value="ECO:0007669"/>
    <property type="project" value="UniProtKB-SubCell"/>
</dbReference>
<dbReference type="PROSITE" id="PS51698">
    <property type="entry name" value="U_BOX"/>
    <property type="match status" value="1"/>
</dbReference>
<sequence length="355" mass="40704">MEMVGILVDLYVDIESGENQFFGKFRTRWHISEVLKLLWKSPRHSEALKRLEPSRSLRFINMLANDAIWLLDESLKKLEEIHKYQADEKAAVAAGGEPPQRSAQEQRDFRQLEGQLESTMRLANASVELMWLVSRSHVTPFTDDIMVERMAQMVSYYISKLNGKQVSNLKVENPKKYQFKPRTLLRHMIGIFLQLAVSKRFLESVAEDERSYDQKVFRRAARTMRNKGIAPEKEVASFEGFLTTIEEIAAKSRSTNADGDEDEDDIPDKYLDPLMATVMRHPVRLPSSKMVMDRAVIMRHLLNDETDPFNRAKLTSDMLEDVPELKAEIEAFMQQRESKTTTSSGGGGGGDQKEK</sequence>
<evidence type="ECO:0000256" key="2">
    <source>
        <dbReference type="ARBA" id="ARBA00004123"/>
    </source>
</evidence>
<evidence type="ECO:0000256" key="11">
    <source>
        <dbReference type="ARBA" id="ARBA00022990"/>
    </source>
</evidence>
<dbReference type="GO" id="GO:0000209">
    <property type="term" value="P:protein polyubiquitination"/>
    <property type="evidence" value="ECO:0007669"/>
    <property type="project" value="TreeGrafter"/>
</dbReference>
<evidence type="ECO:0000256" key="3">
    <source>
        <dbReference type="ARBA" id="ARBA00004496"/>
    </source>
</evidence>
<comment type="subcellular location">
    <subcellularLocation>
        <location evidence="3">Cytoplasm</location>
    </subcellularLocation>
    <subcellularLocation>
        <location evidence="2">Nucleus</location>
    </subcellularLocation>
</comment>
<dbReference type="FunFam" id="3.30.40.10:FF:000060">
    <property type="entry name" value="ubiquitin conjugation factor E4 B"/>
    <property type="match status" value="1"/>
</dbReference>
<dbReference type="PANTHER" id="PTHR13931">
    <property type="entry name" value="UBIQUITINATION FACTOR E4"/>
    <property type="match status" value="1"/>
</dbReference>
<dbReference type="Gene3D" id="3.30.40.10">
    <property type="entry name" value="Zinc/RING finger domain, C3HC4 (zinc finger)"/>
    <property type="match status" value="1"/>
</dbReference>
<keyword evidence="11" id="KW-0007">Acetylation</keyword>
<dbReference type="SMART" id="SM00504">
    <property type="entry name" value="Ubox"/>
    <property type="match status" value="1"/>
</dbReference>
<dbReference type="GO" id="GO:0034450">
    <property type="term" value="F:ubiquitin-ubiquitin ligase activity"/>
    <property type="evidence" value="ECO:0007669"/>
    <property type="project" value="InterPro"/>
</dbReference>
<evidence type="ECO:0000256" key="12">
    <source>
        <dbReference type="ARBA" id="ARBA00023242"/>
    </source>
</evidence>
<evidence type="ECO:0000256" key="7">
    <source>
        <dbReference type="ARBA" id="ARBA00022490"/>
    </source>
</evidence>
<evidence type="ECO:0000256" key="13">
    <source>
        <dbReference type="ARBA" id="ARBA00056267"/>
    </source>
</evidence>
<evidence type="ECO:0000256" key="4">
    <source>
        <dbReference type="ARBA" id="ARBA00004906"/>
    </source>
</evidence>
<feature type="region of interest" description="Disordered" evidence="17">
    <location>
        <begin position="329"/>
        <end position="355"/>
    </location>
</feature>
<evidence type="ECO:0000256" key="9">
    <source>
        <dbReference type="ARBA" id="ARBA00022679"/>
    </source>
</evidence>
<dbReference type="EC" id="2.3.2.27" evidence="6"/>
<evidence type="ECO:0000256" key="5">
    <source>
        <dbReference type="ARBA" id="ARBA00007434"/>
    </source>
</evidence>
<comment type="similarity">
    <text evidence="5">Belongs to the ubiquitin conjugation factor E4 family.</text>
</comment>
<evidence type="ECO:0000256" key="16">
    <source>
        <dbReference type="ARBA" id="ARBA00083610"/>
    </source>
</evidence>
<dbReference type="Pfam" id="PF04564">
    <property type="entry name" value="U-box"/>
    <property type="match status" value="1"/>
</dbReference>
<dbReference type="InterPro" id="IPR019474">
    <property type="entry name" value="Ub_conjug_fac_E4_core"/>
</dbReference>
<dbReference type="GO" id="GO:0036503">
    <property type="term" value="P:ERAD pathway"/>
    <property type="evidence" value="ECO:0007669"/>
    <property type="project" value="InterPro"/>
</dbReference>
<dbReference type="InterPro" id="IPR003613">
    <property type="entry name" value="Ubox_domain"/>
</dbReference>
<keyword evidence="10" id="KW-0833">Ubl conjugation pathway</keyword>
<gene>
    <name evidence="19" type="ORF">LGLO00237_LOCUS13499</name>
</gene>
<dbReference type="EMBL" id="HBIV01018633">
    <property type="protein sequence ID" value="CAE0661904.1"/>
    <property type="molecule type" value="Transcribed_RNA"/>
</dbReference>
<accession>A0A7S3YTZ8</accession>
<evidence type="ECO:0000256" key="1">
    <source>
        <dbReference type="ARBA" id="ARBA00000900"/>
    </source>
</evidence>
<keyword evidence="8" id="KW-0597">Phosphoprotein</keyword>
<feature type="compositionally biased region" description="Gly residues" evidence="17">
    <location>
        <begin position="344"/>
        <end position="355"/>
    </location>
</feature>
<dbReference type="Pfam" id="PF10408">
    <property type="entry name" value="Ufd2P_core"/>
    <property type="match status" value="1"/>
</dbReference>
<comment type="function">
    <text evidence="13">Ubiquitin-protein ligase that probably functions as an E3 ligase in conjunction with specific E1 and E2 ligases. May also function as an E4 ligase mediating the assembly of polyubiquitin chains on substrates ubiquitinated by another E3 ubiquitin ligase. May regulate myosin assembly in striated muscles together with STUB1 and VCP/p97 by targeting myosin chaperone UNC45B for proteasomal degradation.</text>
</comment>
<proteinExistence type="inferred from homology"/>
<organism evidence="19">
    <name type="scientific">Lotharella globosa</name>
    <dbReference type="NCBI Taxonomy" id="91324"/>
    <lineage>
        <taxon>Eukaryota</taxon>
        <taxon>Sar</taxon>
        <taxon>Rhizaria</taxon>
        <taxon>Cercozoa</taxon>
        <taxon>Chlorarachniophyceae</taxon>
        <taxon>Lotharella</taxon>
    </lineage>
</organism>
<comment type="catalytic activity">
    <reaction evidence="1">
        <text>S-ubiquitinyl-[E2 ubiquitin-conjugating enzyme]-L-cysteine + [acceptor protein]-L-lysine = [E2 ubiquitin-conjugating enzyme]-L-cysteine + N(6)-ubiquitinyl-[acceptor protein]-L-lysine.</text>
        <dbReference type="EC" id="2.3.2.27"/>
    </reaction>
</comment>
<evidence type="ECO:0000256" key="6">
    <source>
        <dbReference type="ARBA" id="ARBA00012483"/>
    </source>
</evidence>
<keyword evidence="9" id="KW-0808">Transferase</keyword>
<evidence type="ECO:0000256" key="14">
    <source>
        <dbReference type="ARBA" id="ARBA00072779"/>
    </source>
</evidence>
<evidence type="ECO:0000256" key="15">
    <source>
        <dbReference type="ARBA" id="ARBA00081821"/>
    </source>
</evidence>
<dbReference type="GO" id="GO:0000151">
    <property type="term" value="C:ubiquitin ligase complex"/>
    <property type="evidence" value="ECO:0007669"/>
    <property type="project" value="InterPro"/>
</dbReference>
<dbReference type="InterPro" id="IPR013083">
    <property type="entry name" value="Znf_RING/FYVE/PHD"/>
</dbReference>
<evidence type="ECO:0000259" key="18">
    <source>
        <dbReference type="PROSITE" id="PS51698"/>
    </source>
</evidence>
<keyword evidence="12" id="KW-0539">Nucleus</keyword>
<evidence type="ECO:0000256" key="17">
    <source>
        <dbReference type="SAM" id="MobiDB-lite"/>
    </source>
</evidence>